<evidence type="ECO:0000256" key="4">
    <source>
        <dbReference type="ARBA" id="ARBA00022741"/>
    </source>
</evidence>
<dbReference type="Proteomes" id="UP000009046">
    <property type="component" value="Unassembled WGS sequence"/>
</dbReference>
<dbReference type="InterPro" id="IPR050304">
    <property type="entry name" value="MT-severing_AAA_ATPase"/>
</dbReference>
<evidence type="ECO:0000256" key="1">
    <source>
        <dbReference type="ARBA" id="ARBA00004496"/>
    </source>
</evidence>
<dbReference type="eggNOG" id="KOG0740">
    <property type="taxonomic scope" value="Eukaryota"/>
</dbReference>
<keyword evidence="8" id="KW-0378">Hydrolase</keyword>
<evidence type="ECO:0000256" key="3">
    <source>
        <dbReference type="ARBA" id="ARBA00022490"/>
    </source>
</evidence>
<dbReference type="OrthoDB" id="10251136at2759"/>
<dbReference type="InterPro" id="IPR003593">
    <property type="entry name" value="AAA+_ATPase"/>
</dbReference>
<dbReference type="Gene3D" id="1.10.8.60">
    <property type="match status" value="1"/>
</dbReference>
<gene>
    <name evidence="9" type="primary">8234564</name>
    <name evidence="8" type="ORF">Phum_PHUM423210</name>
</gene>
<dbReference type="RefSeq" id="XP_002429184.1">
    <property type="nucleotide sequence ID" value="XM_002429139.1"/>
</dbReference>
<feature type="domain" description="AAA+ ATPase" evidence="7">
    <location>
        <begin position="45"/>
        <end position="181"/>
    </location>
</feature>
<comment type="subcellular location">
    <subcellularLocation>
        <location evidence="1">Cytoplasm</location>
    </subcellularLocation>
</comment>
<dbReference type="EMBL" id="DS235756">
    <property type="protein sequence ID" value="EEB16446.1"/>
    <property type="molecule type" value="Genomic_DNA"/>
</dbReference>
<keyword evidence="10" id="KW-1185">Reference proteome</keyword>
<dbReference type="SMART" id="SM00382">
    <property type="entry name" value="AAA"/>
    <property type="match status" value="1"/>
</dbReference>
<dbReference type="InterPro" id="IPR015415">
    <property type="entry name" value="Spast_Vps4_C"/>
</dbReference>
<dbReference type="EnsemblMetazoa" id="PHUM423210-RA">
    <property type="protein sequence ID" value="PHUM423210-PA"/>
    <property type="gene ID" value="PHUM423210"/>
</dbReference>
<keyword evidence="5 6" id="KW-0067">ATP-binding</keyword>
<dbReference type="Pfam" id="PF09336">
    <property type="entry name" value="Vps4_C"/>
    <property type="match status" value="1"/>
</dbReference>
<dbReference type="FunFam" id="3.40.50.300:FF:001054">
    <property type="entry name" value="ATPase, AAA family, putative"/>
    <property type="match status" value="1"/>
</dbReference>
<evidence type="ECO:0000259" key="7">
    <source>
        <dbReference type="SMART" id="SM00382"/>
    </source>
</evidence>
<dbReference type="GO" id="GO:0016887">
    <property type="term" value="F:ATP hydrolysis activity"/>
    <property type="evidence" value="ECO:0007669"/>
    <property type="project" value="InterPro"/>
</dbReference>
<dbReference type="GO" id="GO:0005737">
    <property type="term" value="C:cytoplasm"/>
    <property type="evidence" value="ECO:0007669"/>
    <property type="project" value="UniProtKB-SubCell"/>
</dbReference>
<dbReference type="PANTHER" id="PTHR23074">
    <property type="entry name" value="AAA DOMAIN-CONTAINING"/>
    <property type="match status" value="1"/>
</dbReference>
<dbReference type="InParanoid" id="E0VSU0"/>
<dbReference type="InterPro" id="IPR027417">
    <property type="entry name" value="P-loop_NTPase"/>
</dbReference>
<accession>E0VSU0</accession>
<dbReference type="Pfam" id="PF00004">
    <property type="entry name" value="AAA"/>
    <property type="match status" value="1"/>
</dbReference>
<keyword evidence="3" id="KW-0963">Cytoplasm</keyword>
<reference evidence="8" key="1">
    <citation type="submission" date="2007-04" db="EMBL/GenBank/DDBJ databases">
        <title>Annotation of Pediculus humanus corporis strain USDA.</title>
        <authorList>
            <person name="Kirkness E."/>
            <person name="Hannick L."/>
            <person name="Hass B."/>
            <person name="Bruggner R."/>
            <person name="Lawson D."/>
            <person name="Bidwell S."/>
            <person name="Joardar V."/>
            <person name="Caler E."/>
            <person name="Walenz B."/>
            <person name="Inman J."/>
            <person name="Schobel S."/>
            <person name="Galinsky K."/>
            <person name="Amedeo P."/>
            <person name="Strausberg R."/>
        </authorList>
    </citation>
    <scope>NUCLEOTIDE SEQUENCE</scope>
    <source>
        <strain evidence="8">USDA</strain>
    </source>
</reference>
<comment type="similarity">
    <text evidence="2 6">Belongs to the AAA ATPase family.</text>
</comment>
<dbReference type="STRING" id="121224.E0VSU0"/>
<reference evidence="9" key="3">
    <citation type="submission" date="2020-05" db="UniProtKB">
        <authorList>
            <consortium name="EnsemblMetazoa"/>
        </authorList>
    </citation>
    <scope>IDENTIFICATION</scope>
    <source>
        <strain evidence="9">USDA</strain>
    </source>
</reference>
<dbReference type="InterPro" id="IPR003960">
    <property type="entry name" value="ATPase_AAA_CS"/>
</dbReference>
<dbReference type="CTD" id="8234564"/>
<evidence type="ECO:0000256" key="6">
    <source>
        <dbReference type="RuleBase" id="RU003651"/>
    </source>
</evidence>
<dbReference type="OMA" id="LCQEAIW"/>
<dbReference type="GO" id="GO:0005524">
    <property type="term" value="F:ATP binding"/>
    <property type="evidence" value="ECO:0007669"/>
    <property type="project" value="UniProtKB-KW"/>
</dbReference>
<organism>
    <name type="scientific">Pediculus humanus subsp. corporis</name>
    <name type="common">Body louse</name>
    <dbReference type="NCBI Taxonomy" id="121224"/>
    <lineage>
        <taxon>Eukaryota</taxon>
        <taxon>Metazoa</taxon>
        <taxon>Ecdysozoa</taxon>
        <taxon>Arthropoda</taxon>
        <taxon>Hexapoda</taxon>
        <taxon>Insecta</taxon>
        <taxon>Pterygota</taxon>
        <taxon>Neoptera</taxon>
        <taxon>Paraneoptera</taxon>
        <taxon>Psocodea</taxon>
        <taxon>Troctomorpha</taxon>
        <taxon>Phthiraptera</taxon>
        <taxon>Anoplura</taxon>
        <taxon>Pediculidae</taxon>
        <taxon>Pediculus</taxon>
    </lineage>
</organism>
<dbReference type="InterPro" id="IPR003959">
    <property type="entry name" value="ATPase_AAA_core"/>
</dbReference>
<protein>
    <submittedName>
        <fullName evidence="8">Katanin p60 ATPase-containing subunit A1, putative</fullName>
        <ecNumber evidence="8">3.6.4.3</ecNumber>
    </submittedName>
</protein>
<name>E0VSU0_PEDHC</name>
<proteinExistence type="inferred from homology"/>
<dbReference type="KEGG" id="phu:Phum_PHUM423210"/>
<dbReference type="AlphaFoldDB" id="E0VSU0"/>
<evidence type="ECO:0000256" key="5">
    <source>
        <dbReference type="ARBA" id="ARBA00022840"/>
    </source>
</evidence>
<evidence type="ECO:0000313" key="8">
    <source>
        <dbReference type="EMBL" id="EEB16446.1"/>
    </source>
</evidence>
<evidence type="ECO:0000313" key="10">
    <source>
        <dbReference type="Proteomes" id="UP000009046"/>
    </source>
</evidence>
<dbReference type="PANTHER" id="PTHR23074:SF17">
    <property type="entry name" value="FIDGETIN-LIKE PROTEIN 1"/>
    <property type="match status" value="1"/>
</dbReference>
<sequence>MTNFDASKGIKIYDIVGHGMLKQIIRRTVIWPMKKPEVFKGLRSAPKGILLFGPPGTGKTLIGQWIAFETESTFFSISSSSLISKWIGETENLVRTMFIVAKARQPSVIFIDEVDSILSQRTPNENGTTRRMKNEFFVQMDGTSTVLEDRVVVVGATNKPEELDAAARRRFVKKLYIPLPDSFDRKELLLKHLQKECHSLQESDICEIVKKTEGYSVSDLWNLSQEAAMEPVKSLSPDAILRLQPSKVNILKLSGCPFKFLPVLVFILHPKKRRHSRDNLIPITMNDYLYALQLIKPSVTAEELTAYEKWNYTEVENTLNQRQRDTKSNFLSNPYII</sequence>
<dbReference type="SUPFAM" id="SSF52540">
    <property type="entry name" value="P-loop containing nucleoside triphosphate hydrolases"/>
    <property type="match status" value="1"/>
</dbReference>
<dbReference type="EC" id="3.6.4.3" evidence="8"/>
<dbReference type="EMBL" id="AAZO01005177">
    <property type="status" value="NOT_ANNOTATED_CDS"/>
    <property type="molecule type" value="Genomic_DNA"/>
</dbReference>
<keyword evidence="4 6" id="KW-0547">Nucleotide-binding</keyword>
<reference evidence="8" key="2">
    <citation type="submission" date="2007-04" db="EMBL/GenBank/DDBJ databases">
        <title>The genome of the human body louse.</title>
        <authorList>
            <consortium name="The Human Body Louse Genome Consortium"/>
            <person name="Kirkness E."/>
            <person name="Walenz B."/>
            <person name="Hass B."/>
            <person name="Bruggner R."/>
            <person name="Strausberg R."/>
        </authorList>
    </citation>
    <scope>NUCLEOTIDE SEQUENCE</scope>
    <source>
        <strain evidence="8">USDA</strain>
    </source>
</reference>
<dbReference type="HOGENOM" id="CLU_000688_21_2_1"/>
<evidence type="ECO:0000256" key="2">
    <source>
        <dbReference type="ARBA" id="ARBA00006914"/>
    </source>
</evidence>
<evidence type="ECO:0000313" key="9">
    <source>
        <dbReference type="EnsemblMetazoa" id="PHUM423210-PA"/>
    </source>
</evidence>
<dbReference type="Gene3D" id="3.40.50.300">
    <property type="entry name" value="P-loop containing nucleotide triphosphate hydrolases"/>
    <property type="match status" value="1"/>
</dbReference>
<dbReference type="PROSITE" id="PS00674">
    <property type="entry name" value="AAA"/>
    <property type="match status" value="1"/>
</dbReference>
<dbReference type="GeneID" id="8234564"/>
<dbReference type="VEuPathDB" id="VectorBase:PHUM423210"/>